<reference evidence="2 3" key="1">
    <citation type="journal article" date="2012" name="Genome Biol.">
        <title>Genome and low-iron response of an oceanic diatom adapted to chronic iron limitation.</title>
        <authorList>
            <person name="Lommer M."/>
            <person name="Specht M."/>
            <person name="Roy A.S."/>
            <person name="Kraemer L."/>
            <person name="Andreson R."/>
            <person name="Gutowska M.A."/>
            <person name="Wolf J."/>
            <person name="Bergner S.V."/>
            <person name="Schilhabel M.B."/>
            <person name="Klostermeier U.C."/>
            <person name="Beiko R.G."/>
            <person name="Rosenstiel P."/>
            <person name="Hippler M."/>
            <person name="Laroche J."/>
        </authorList>
    </citation>
    <scope>NUCLEOTIDE SEQUENCE [LARGE SCALE GENOMIC DNA]</scope>
    <source>
        <strain evidence="2 3">CCMP1005</strain>
    </source>
</reference>
<accession>K0TKB7</accession>
<name>K0TKB7_THAOC</name>
<dbReference type="EMBL" id="AGNL01000561">
    <property type="protein sequence ID" value="EJK77674.1"/>
    <property type="molecule type" value="Genomic_DNA"/>
</dbReference>
<gene>
    <name evidence="2" type="ORF">THAOC_00479</name>
</gene>
<feature type="compositionally biased region" description="Acidic residues" evidence="1">
    <location>
        <begin position="432"/>
        <end position="448"/>
    </location>
</feature>
<feature type="compositionally biased region" description="Acidic residues" evidence="1">
    <location>
        <begin position="407"/>
        <end position="425"/>
    </location>
</feature>
<feature type="region of interest" description="Disordered" evidence="1">
    <location>
        <begin position="682"/>
        <end position="725"/>
    </location>
</feature>
<feature type="compositionally biased region" description="Basic residues" evidence="1">
    <location>
        <begin position="1"/>
        <end position="11"/>
    </location>
</feature>
<feature type="compositionally biased region" description="Acidic residues" evidence="1">
    <location>
        <begin position="156"/>
        <end position="166"/>
    </location>
</feature>
<feature type="compositionally biased region" description="Low complexity" evidence="1">
    <location>
        <begin position="203"/>
        <end position="215"/>
    </location>
</feature>
<dbReference type="Proteomes" id="UP000266841">
    <property type="component" value="Unassembled WGS sequence"/>
</dbReference>
<organism evidence="2 3">
    <name type="scientific">Thalassiosira oceanica</name>
    <name type="common">Marine diatom</name>
    <dbReference type="NCBI Taxonomy" id="159749"/>
    <lineage>
        <taxon>Eukaryota</taxon>
        <taxon>Sar</taxon>
        <taxon>Stramenopiles</taxon>
        <taxon>Ochrophyta</taxon>
        <taxon>Bacillariophyta</taxon>
        <taxon>Coscinodiscophyceae</taxon>
        <taxon>Thalassiosirophycidae</taxon>
        <taxon>Thalassiosirales</taxon>
        <taxon>Thalassiosiraceae</taxon>
        <taxon>Thalassiosira</taxon>
    </lineage>
</organism>
<comment type="caution">
    <text evidence="2">The sequence shown here is derived from an EMBL/GenBank/DDBJ whole genome shotgun (WGS) entry which is preliminary data.</text>
</comment>
<feature type="region of interest" description="Disordered" evidence="1">
    <location>
        <begin position="151"/>
        <end position="321"/>
    </location>
</feature>
<feature type="region of interest" description="Disordered" evidence="1">
    <location>
        <begin position="407"/>
        <end position="457"/>
    </location>
</feature>
<feature type="compositionally biased region" description="Basic residues" evidence="1">
    <location>
        <begin position="297"/>
        <end position="307"/>
    </location>
</feature>
<evidence type="ECO:0000256" key="1">
    <source>
        <dbReference type="SAM" id="MobiDB-lite"/>
    </source>
</evidence>
<feature type="compositionally biased region" description="Low complexity" evidence="1">
    <location>
        <begin position="59"/>
        <end position="72"/>
    </location>
</feature>
<feature type="compositionally biased region" description="Polar residues" evidence="1">
    <location>
        <begin position="184"/>
        <end position="195"/>
    </location>
</feature>
<feature type="region of interest" description="Disordered" evidence="1">
    <location>
        <begin position="1"/>
        <end position="131"/>
    </location>
</feature>
<feature type="compositionally biased region" description="Acidic residues" evidence="1">
    <location>
        <begin position="700"/>
        <end position="710"/>
    </location>
</feature>
<feature type="compositionally biased region" description="Basic and acidic residues" evidence="1">
    <location>
        <begin position="281"/>
        <end position="295"/>
    </location>
</feature>
<keyword evidence="3" id="KW-1185">Reference proteome</keyword>
<feature type="compositionally biased region" description="Acidic residues" evidence="1">
    <location>
        <begin position="114"/>
        <end position="125"/>
    </location>
</feature>
<feature type="compositionally biased region" description="Basic residues" evidence="1">
    <location>
        <begin position="270"/>
        <end position="280"/>
    </location>
</feature>
<feature type="compositionally biased region" description="Basic and acidic residues" evidence="1">
    <location>
        <begin position="239"/>
        <end position="269"/>
    </location>
</feature>
<sequence length="800" mass="88460">MPKKKEKHKQKTIFGYLSKPGRGRRANAQAPAAVPPPAAAAGAGAPQPPQPNVDDGSIAVAAPDAVPSAAAAGKQSDDDPMEIKEEEEPAAVNQVDLVVSAGADRKLSGGPKNEDDEGDEAEAGDYEATSHRLEIKLRAAKRRRIGRHKEAFLELDSSDSSEDEDDTKLPPAKRPRLGDKRPRSSSASKTASNTPRECGGTRSAAASYAASSSSAPWDGETDDEYGDDHHLSARKNRRLQFDGRGDVDDRKPSPDVDDRKPSPKRDGSPKSRRPHKRRSDHAKVSRRKYDEDTVRKYSTKLRRRHAKARGEAPRRSTGFSSMIQRDVNAMQRAALANTRTICSRGIDILHANDEVVNVASKCWHLVNRQSKVLSIDKPSPFVYMKGQPEVVDGVEESEDSEEIEVVEVNGDDVGDAEVDDDDDDGGGVREPIDDDGEESEVDDDDSEDGGLKVGHTTDGSIRVDHYVKEFREKVKHEIDFLVEANVSADDLRLSLLIDVNRLLTKSQAELVKFLLDRLKSLTFDEFPTTIGEALNHDMQGPPINAQIWIFSLLKDVDECKMVGGGIDVNGILSRFVMNALETGMTEWLRQRGVKIDGLRCLDELFHNDCFGAFLDLDDHTCKDLGNFFVEFQKRYPQHAANLSELSIEVDKAMTSWPLNLPDPAPEFVPCKIATTNAIFGDGNWEDAFDEPPPGTKPTGDDDDEDDDEEVGPYNPNYSEDAKREAKRRTIDKVQYVEKYGGCGAIDKNGVAWGDTPTDQFKLVKYLTGGEHLTLLGPEFAWSVFWNYKGIYVLILDYDKD</sequence>
<evidence type="ECO:0000313" key="3">
    <source>
        <dbReference type="Proteomes" id="UP000266841"/>
    </source>
</evidence>
<feature type="non-terminal residue" evidence="2">
    <location>
        <position position="800"/>
    </location>
</feature>
<dbReference type="AlphaFoldDB" id="K0TKB7"/>
<proteinExistence type="predicted"/>
<evidence type="ECO:0000313" key="2">
    <source>
        <dbReference type="EMBL" id="EJK77674.1"/>
    </source>
</evidence>
<protein>
    <submittedName>
        <fullName evidence="2">Uncharacterized protein</fullName>
    </submittedName>
</protein>